<evidence type="ECO:0000259" key="3">
    <source>
        <dbReference type="PROSITE" id="PS50110"/>
    </source>
</evidence>
<accession>A0ABV6AV42</accession>
<dbReference type="RefSeq" id="WP_380006273.1">
    <property type="nucleotide sequence ID" value="NZ_JBHLYR010000014.1"/>
</dbReference>
<dbReference type="PANTHER" id="PTHR44591:SF23">
    <property type="entry name" value="CHEY SUBFAMILY"/>
    <property type="match status" value="1"/>
</dbReference>
<evidence type="ECO:0000256" key="2">
    <source>
        <dbReference type="PROSITE-ProRule" id="PRU00169"/>
    </source>
</evidence>
<comment type="caution">
    <text evidence="4">The sequence shown here is derived from an EMBL/GenBank/DDBJ whole genome shotgun (WGS) entry which is preliminary data.</text>
</comment>
<dbReference type="InterPro" id="IPR050595">
    <property type="entry name" value="Bact_response_regulator"/>
</dbReference>
<dbReference type="Gene3D" id="3.40.50.2300">
    <property type="match status" value="1"/>
</dbReference>
<keyword evidence="1 2" id="KW-0597">Phosphoprotein</keyword>
<gene>
    <name evidence="4" type="ORF">ACFFLM_05250</name>
</gene>
<dbReference type="Pfam" id="PF00072">
    <property type="entry name" value="Response_reg"/>
    <property type="match status" value="1"/>
</dbReference>
<dbReference type="PROSITE" id="PS50110">
    <property type="entry name" value="RESPONSE_REGULATORY"/>
    <property type="match status" value="1"/>
</dbReference>
<keyword evidence="5" id="KW-1185">Reference proteome</keyword>
<sequence length="145" mass="15552">MSYESSDSPRYAVVAALTSRASVRRVLIIEDCVEDALLLGLAFEEQAPEVQVQVVRDGASGVACFQSLEAPEMVLLDLHLPGQMSVEILTQLQQSAATPFQAVCWSSCAHPAAVQTMLDHGAVAYLEKPREAAGFAQIVHSLLAL</sequence>
<evidence type="ECO:0000256" key="1">
    <source>
        <dbReference type="ARBA" id="ARBA00022553"/>
    </source>
</evidence>
<dbReference type="EMBL" id="JBHLYR010000014">
    <property type="protein sequence ID" value="MFB9991382.1"/>
    <property type="molecule type" value="Genomic_DNA"/>
</dbReference>
<dbReference type="SMART" id="SM00448">
    <property type="entry name" value="REC"/>
    <property type="match status" value="1"/>
</dbReference>
<reference evidence="4 5" key="1">
    <citation type="submission" date="2024-09" db="EMBL/GenBank/DDBJ databases">
        <authorList>
            <person name="Sun Q."/>
            <person name="Mori K."/>
        </authorList>
    </citation>
    <scope>NUCLEOTIDE SEQUENCE [LARGE SCALE GENOMIC DNA]</scope>
    <source>
        <strain evidence="4 5">JCM 13503</strain>
    </source>
</reference>
<dbReference type="InterPro" id="IPR001789">
    <property type="entry name" value="Sig_transdc_resp-reg_receiver"/>
</dbReference>
<dbReference type="SUPFAM" id="SSF52172">
    <property type="entry name" value="CheY-like"/>
    <property type="match status" value="1"/>
</dbReference>
<feature type="domain" description="Response regulatory" evidence="3">
    <location>
        <begin position="25"/>
        <end position="143"/>
    </location>
</feature>
<proteinExistence type="predicted"/>
<dbReference type="PANTHER" id="PTHR44591">
    <property type="entry name" value="STRESS RESPONSE REGULATOR PROTEIN 1"/>
    <property type="match status" value="1"/>
</dbReference>
<feature type="modified residue" description="4-aspartylphosphate" evidence="2">
    <location>
        <position position="77"/>
    </location>
</feature>
<evidence type="ECO:0000313" key="5">
    <source>
        <dbReference type="Proteomes" id="UP001589733"/>
    </source>
</evidence>
<protein>
    <submittedName>
        <fullName evidence="4">Response regulator</fullName>
    </submittedName>
</protein>
<name>A0ABV6AV42_9DEIO</name>
<organism evidence="4 5">
    <name type="scientific">Deinococcus oregonensis</name>
    <dbReference type="NCBI Taxonomy" id="1805970"/>
    <lineage>
        <taxon>Bacteria</taxon>
        <taxon>Thermotogati</taxon>
        <taxon>Deinococcota</taxon>
        <taxon>Deinococci</taxon>
        <taxon>Deinococcales</taxon>
        <taxon>Deinococcaceae</taxon>
        <taxon>Deinococcus</taxon>
    </lineage>
</organism>
<dbReference type="Proteomes" id="UP001589733">
    <property type="component" value="Unassembled WGS sequence"/>
</dbReference>
<evidence type="ECO:0000313" key="4">
    <source>
        <dbReference type="EMBL" id="MFB9991382.1"/>
    </source>
</evidence>
<dbReference type="InterPro" id="IPR011006">
    <property type="entry name" value="CheY-like_superfamily"/>
</dbReference>